<accession>A0AA86SUX8</accession>
<name>A0AA86SUX8_9FABA</name>
<dbReference type="PANTHER" id="PTHR10926:SF72">
    <property type="entry name" value="ALA-INTERACTING SUBUNIT"/>
    <property type="match status" value="1"/>
</dbReference>
<organism evidence="6 7">
    <name type="scientific">Sphenostylis stenocarpa</name>
    <dbReference type="NCBI Taxonomy" id="92480"/>
    <lineage>
        <taxon>Eukaryota</taxon>
        <taxon>Viridiplantae</taxon>
        <taxon>Streptophyta</taxon>
        <taxon>Embryophyta</taxon>
        <taxon>Tracheophyta</taxon>
        <taxon>Spermatophyta</taxon>
        <taxon>Magnoliopsida</taxon>
        <taxon>eudicotyledons</taxon>
        <taxon>Gunneridae</taxon>
        <taxon>Pentapetalae</taxon>
        <taxon>rosids</taxon>
        <taxon>fabids</taxon>
        <taxon>Fabales</taxon>
        <taxon>Fabaceae</taxon>
        <taxon>Papilionoideae</taxon>
        <taxon>50 kb inversion clade</taxon>
        <taxon>NPAAA clade</taxon>
        <taxon>indigoferoid/millettioid clade</taxon>
        <taxon>Phaseoleae</taxon>
        <taxon>Sphenostylis</taxon>
    </lineage>
</organism>
<dbReference type="Pfam" id="PF03381">
    <property type="entry name" value="CDC50"/>
    <property type="match status" value="1"/>
</dbReference>
<evidence type="ECO:0000256" key="2">
    <source>
        <dbReference type="ARBA" id="ARBA00009457"/>
    </source>
</evidence>
<dbReference type="Proteomes" id="UP001189624">
    <property type="component" value="Chromosome 5"/>
</dbReference>
<dbReference type="GO" id="GO:0005886">
    <property type="term" value="C:plasma membrane"/>
    <property type="evidence" value="ECO:0007669"/>
    <property type="project" value="TreeGrafter"/>
</dbReference>
<proteinExistence type="inferred from homology"/>
<gene>
    <name evidence="6" type="ORF">AYBTSS11_LOCUS16041</name>
</gene>
<dbReference type="GO" id="GO:0005783">
    <property type="term" value="C:endoplasmic reticulum"/>
    <property type="evidence" value="ECO:0007669"/>
    <property type="project" value="TreeGrafter"/>
</dbReference>
<keyword evidence="4" id="KW-1133">Transmembrane helix</keyword>
<evidence type="ECO:0000313" key="7">
    <source>
        <dbReference type="Proteomes" id="UP001189624"/>
    </source>
</evidence>
<comment type="similarity">
    <text evidence="2">Belongs to the CDC50/LEM3 family.</text>
</comment>
<evidence type="ECO:0000256" key="1">
    <source>
        <dbReference type="ARBA" id="ARBA00004370"/>
    </source>
</evidence>
<keyword evidence="3" id="KW-0812">Transmembrane</keyword>
<dbReference type="PANTHER" id="PTHR10926">
    <property type="entry name" value="CELL CYCLE CONTROL PROTEIN 50"/>
    <property type="match status" value="1"/>
</dbReference>
<comment type="subcellular location">
    <subcellularLocation>
        <location evidence="1">Membrane</location>
    </subcellularLocation>
</comment>
<keyword evidence="7" id="KW-1185">Reference proteome</keyword>
<dbReference type="InterPro" id="IPR005045">
    <property type="entry name" value="CDC50/LEM3_fam"/>
</dbReference>
<keyword evidence="5" id="KW-0472">Membrane</keyword>
<evidence type="ECO:0000256" key="3">
    <source>
        <dbReference type="ARBA" id="ARBA00022692"/>
    </source>
</evidence>
<dbReference type="AlphaFoldDB" id="A0AA86SUX8"/>
<dbReference type="EMBL" id="OY731402">
    <property type="protein sequence ID" value="CAJ1955276.1"/>
    <property type="molecule type" value="Genomic_DNA"/>
</dbReference>
<dbReference type="GO" id="GO:0005794">
    <property type="term" value="C:Golgi apparatus"/>
    <property type="evidence" value="ECO:0007669"/>
    <property type="project" value="TreeGrafter"/>
</dbReference>
<protein>
    <recommendedName>
        <fullName evidence="8">ALA-interacting subunit</fullName>
    </recommendedName>
</protein>
<evidence type="ECO:0000256" key="4">
    <source>
        <dbReference type="ARBA" id="ARBA00022989"/>
    </source>
</evidence>
<evidence type="ECO:0008006" key="8">
    <source>
        <dbReference type="Google" id="ProtNLM"/>
    </source>
</evidence>
<evidence type="ECO:0000256" key="5">
    <source>
        <dbReference type="ARBA" id="ARBA00023136"/>
    </source>
</evidence>
<dbReference type="Gramene" id="rna-AYBTSS11_LOCUS16041">
    <property type="protein sequence ID" value="CAJ1955276.1"/>
    <property type="gene ID" value="gene-AYBTSS11_LOCUS16041"/>
</dbReference>
<reference evidence="6" key="1">
    <citation type="submission" date="2023-10" db="EMBL/GenBank/DDBJ databases">
        <authorList>
            <person name="Domelevo Entfellner J.-B."/>
        </authorList>
    </citation>
    <scope>NUCLEOTIDE SEQUENCE</scope>
</reference>
<evidence type="ECO:0000313" key="6">
    <source>
        <dbReference type="EMBL" id="CAJ1955276.1"/>
    </source>
</evidence>
<sequence length="289" mass="33296">MDMPDENDAPTSMKVSKKPIFGGLKQYLLPHFVSSESSSSLLVEEAVIQYDESCLPSSFAENAVAYIQNETTNKTCITKWTVEHRMEAPIYIYYQLDNYYQNHRRYVKSRNDQQLWSKADDGETTNCYPEDKIGENQTIVPCGLIAWSLFNDTYKFVSSNKNLTVNRKDIAWGSDRRSRFGSEVYPKNFQHRDLIGGGNLTASLPLKEQEDLIVWMRTAALPTFRKLYGKIEVDLEVKDEIEIKKEKHNLEISMKIGERGGVNQQLMRHLTKYMSMVCQCTSAPHFFNA</sequence>